<evidence type="ECO:0000256" key="9">
    <source>
        <dbReference type="SAM" id="Phobius"/>
    </source>
</evidence>
<evidence type="ECO:0000256" key="5">
    <source>
        <dbReference type="ARBA" id="ARBA00022970"/>
    </source>
</evidence>
<comment type="caution">
    <text evidence="10">The sequence shown here is derived from an EMBL/GenBank/DDBJ whole genome shotgun (WGS) entry which is preliminary data.</text>
</comment>
<sequence length="285" mass="29350">MLQLIVAGLAPGTAYAIIGCCVVLSFNTTGVLNLSQAVFGAFGAYTAAVCYDYGLTAASAAGLGLLVGSGLAVLVGLLVTWLFLERSLAVRATAMIAVTVGLLTLGLRLFGDIPRSVAPVVPADTVTVGDISIGYGTIAVFAVGVALVVTAMLVLNRTRLGAMLRAVSSRPTTAELLGVPVRALSVGMWGVTGALATLAMLLIAPARSQDFRTLGMLILPALAAALVGAFRSLPATLVGGLALGVIESVSVQWSTISEYKAVLPFCFVIVALLWSQRKQVWDEAR</sequence>
<evidence type="ECO:0000313" key="11">
    <source>
        <dbReference type="Proteomes" id="UP001501470"/>
    </source>
</evidence>
<keyword evidence="3" id="KW-1003">Cell membrane</keyword>
<dbReference type="RefSeq" id="WP_344512612.1">
    <property type="nucleotide sequence ID" value="NZ_BAAAQD010000033.1"/>
</dbReference>
<protein>
    <submittedName>
        <fullName evidence="10">Branched-chain amino acid ABC transporter permease</fullName>
    </submittedName>
</protein>
<feature type="transmembrane region" description="Helical" evidence="9">
    <location>
        <begin position="132"/>
        <end position="155"/>
    </location>
</feature>
<keyword evidence="5" id="KW-0029">Amino-acid transport</keyword>
<dbReference type="CDD" id="cd06582">
    <property type="entry name" value="TM_PBP1_LivH_like"/>
    <property type="match status" value="1"/>
</dbReference>
<keyword evidence="2" id="KW-0813">Transport</keyword>
<feature type="transmembrane region" description="Helical" evidence="9">
    <location>
        <begin position="216"/>
        <end position="246"/>
    </location>
</feature>
<feature type="transmembrane region" description="Helical" evidence="9">
    <location>
        <begin position="32"/>
        <end position="51"/>
    </location>
</feature>
<reference evidence="10 11" key="1">
    <citation type="journal article" date="2019" name="Int. J. Syst. Evol. Microbiol.">
        <title>The Global Catalogue of Microorganisms (GCM) 10K type strain sequencing project: providing services to taxonomists for standard genome sequencing and annotation.</title>
        <authorList>
            <consortium name="The Broad Institute Genomics Platform"/>
            <consortium name="The Broad Institute Genome Sequencing Center for Infectious Disease"/>
            <person name="Wu L."/>
            <person name="Ma J."/>
        </authorList>
    </citation>
    <scope>NUCLEOTIDE SEQUENCE [LARGE SCALE GENOMIC DNA]</scope>
    <source>
        <strain evidence="10 11">JCM 15933</strain>
    </source>
</reference>
<feature type="transmembrane region" description="Helical" evidence="9">
    <location>
        <begin position="90"/>
        <end position="111"/>
    </location>
</feature>
<accession>A0ABN2CT26</accession>
<evidence type="ECO:0000256" key="4">
    <source>
        <dbReference type="ARBA" id="ARBA00022692"/>
    </source>
</evidence>
<feature type="transmembrane region" description="Helical" evidence="9">
    <location>
        <begin position="186"/>
        <end position="204"/>
    </location>
</feature>
<keyword evidence="6 9" id="KW-1133">Transmembrane helix</keyword>
<keyword evidence="7 9" id="KW-0472">Membrane</keyword>
<gene>
    <name evidence="10" type="ORF">GCM10009827_101820</name>
</gene>
<proteinExistence type="inferred from homology"/>
<evidence type="ECO:0000256" key="3">
    <source>
        <dbReference type="ARBA" id="ARBA00022475"/>
    </source>
</evidence>
<dbReference type="InterPro" id="IPR001851">
    <property type="entry name" value="ABC_transp_permease"/>
</dbReference>
<evidence type="ECO:0000256" key="7">
    <source>
        <dbReference type="ARBA" id="ARBA00023136"/>
    </source>
</evidence>
<dbReference type="PANTHER" id="PTHR11795">
    <property type="entry name" value="BRANCHED-CHAIN AMINO ACID TRANSPORT SYSTEM PERMEASE PROTEIN LIVH"/>
    <property type="match status" value="1"/>
</dbReference>
<evidence type="ECO:0000256" key="2">
    <source>
        <dbReference type="ARBA" id="ARBA00022448"/>
    </source>
</evidence>
<comment type="similarity">
    <text evidence="8">Belongs to the binding-protein-dependent transport system permease family. LivHM subfamily.</text>
</comment>
<feature type="transmembrane region" description="Helical" evidence="9">
    <location>
        <begin position="258"/>
        <end position="275"/>
    </location>
</feature>
<dbReference type="Proteomes" id="UP001501470">
    <property type="component" value="Unassembled WGS sequence"/>
</dbReference>
<feature type="transmembrane region" description="Helical" evidence="9">
    <location>
        <begin position="63"/>
        <end position="84"/>
    </location>
</feature>
<keyword evidence="4 9" id="KW-0812">Transmembrane</keyword>
<evidence type="ECO:0000256" key="1">
    <source>
        <dbReference type="ARBA" id="ARBA00004651"/>
    </source>
</evidence>
<name>A0ABN2CT26_9ACTN</name>
<organism evidence="10 11">
    <name type="scientific">Dactylosporangium maewongense</name>
    <dbReference type="NCBI Taxonomy" id="634393"/>
    <lineage>
        <taxon>Bacteria</taxon>
        <taxon>Bacillati</taxon>
        <taxon>Actinomycetota</taxon>
        <taxon>Actinomycetes</taxon>
        <taxon>Micromonosporales</taxon>
        <taxon>Micromonosporaceae</taxon>
        <taxon>Dactylosporangium</taxon>
    </lineage>
</organism>
<dbReference type="Pfam" id="PF02653">
    <property type="entry name" value="BPD_transp_2"/>
    <property type="match status" value="1"/>
</dbReference>
<comment type="subcellular location">
    <subcellularLocation>
        <location evidence="1">Cell membrane</location>
        <topology evidence="1">Multi-pass membrane protein</topology>
    </subcellularLocation>
</comment>
<evidence type="ECO:0000256" key="8">
    <source>
        <dbReference type="ARBA" id="ARBA00037998"/>
    </source>
</evidence>
<keyword evidence="11" id="KW-1185">Reference proteome</keyword>
<evidence type="ECO:0000313" key="10">
    <source>
        <dbReference type="EMBL" id="GAA1563849.1"/>
    </source>
</evidence>
<evidence type="ECO:0000256" key="6">
    <source>
        <dbReference type="ARBA" id="ARBA00022989"/>
    </source>
</evidence>
<dbReference type="EMBL" id="BAAAQD010000033">
    <property type="protein sequence ID" value="GAA1563849.1"/>
    <property type="molecule type" value="Genomic_DNA"/>
</dbReference>
<dbReference type="PANTHER" id="PTHR11795:SF450">
    <property type="entry name" value="ABC TRANSPORTER PERMEASE PROTEIN"/>
    <property type="match status" value="1"/>
</dbReference>
<dbReference type="InterPro" id="IPR052157">
    <property type="entry name" value="BCAA_transport_permease"/>
</dbReference>